<evidence type="ECO:0000313" key="2">
    <source>
        <dbReference type="EMBL" id="PUV24528.1"/>
    </source>
</evidence>
<dbReference type="Proteomes" id="UP000250831">
    <property type="component" value="Unassembled WGS sequence"/>
</dbReference>
<comment type="caution">
    <text evidence="2">The sequence shown here is derived from an EMBL/GenBank/DDBJ whole genome shotgun (WGS) entry which is preliminary data.</text>
</comment>
<organism evidence="2 3">
    <name type="scientific">Sphingobacterium athyrii</name>
    <dbReference type="NCBI Taxonomy" id="2152717"/>
    <lineage>
        <taxon>Bacteria</taxon>
        <taxon>Pseudomonadati</taxon>
        <taxon>Bacteroidota</taxon>
        <taxon>Sphingobacteriia</taxon>
        <taxon>Sphingobacteriales</taxon>
        <taxon>Sphingobacteriaceae</taxon>
        <taxon>Sphingobacterium</taxon>
    </lineage>
</organism>
<dbReference type="InterPro" id="IPR018060">
    <property type="entry name" value="HTH_AraC"/>
</dbReference>
<dbReference type="PROSITE" id="PS01124">
    <property type="entry name" value="HTH_ARAC_FAMILY_2"/>
    <property type="match status" value="1"/>
</dbReference>
<dbReference type="Gene3D" id="1.10.10.60">
    <property type="entry name" value="Homeodomain-like"/>
    <property type="match status" value="1"/>
</dbReference>
<evidence type="ECO:0000313" key="3">
    <source>
        <dbReference type="Proteomes" id="UP000250831"/>
    </source>
</evidence>
<gene>
    <name evidence="2" type="ORF">DCO56_14395</name>
</gene>
<dbReference type="OrthoDB" id="632644at2"/>
<dbReference type="AlphaFoldDB" id="A0A363NUY4"/>
<sequence length="83" mass="9024">MLFEPATTQNTGHLAKVLKEVTGKTTVELINDAILFEAKVLLSTSELSISQIASELDFMEQSILGIFLKGTQGLLLANTEILM</sequence>
<dbReference type="EMBL" id="QCXX01000003">
    <property type="protein sequence ID" value="PUV24528.1"/>
    <property type="molecule type" value="Genomic_DNA"/>
</dbReference>
<dbReference type="GO" id="GO:0003700">
    <property type="term" value="F:DNA-binding transcription factor activity"/>
    <property type="evidence" value="ECO:0007669"/>
    <property type="project" value="InterPro"/>
</dbReference>
<accession>A0A363NUY4</accession>
<feature type="domain" description="HTH araC/xylS-type" evidence="1">
    <location>
        <begin position="13"/>
        <end position="74"/>
    </location>
</feature>
<proteinExistence type="predicted"/>
<dbReference type="RefSeq" id="WP_108634456.1">
    <property type="nucleotide sequence ID" value="NZ_QCXX01000003.1"/>
</dbReference>
<name>A0A363NUY4_9SPHI</name>
<protein>
    <recommendedName>
        <fullName evidence="1">HTH araC/xylS-type domain-containing protein</fullName>
    </recommendedName>
</protein>
<keyword evidence="3" id="KW-1185">Reference proteome</keyword>
<dbReference type="GO" id="GO:0043565">
    <property type="term" value="F:sequence-specific DNA binding"/>
    <property type="evidence" value="ECO:0007669"/>
    <property type="project" value="InterPro"/>
</dbReference>
<reference evidence="2 3" key="1">
    <citation type="submission" date="2018-04" db="EMBL/GenBank/DDBJ databases">
        <title>Sphingobacterium sp. M46 Genome.</title>
        <authorList>
            <person name="Cheng J."/>
            <person name="Li Y."/>
        </authorList>
    </citation>
    <scope>NUCLEOTIDE SEQUENCE [LARGE SCALE GENOMIC DNA]</scope>
    <source>
        <strain evidence="2 3">M46</strain>
    </source>
</reference>
<evidence type="ECO:0000259" key="1">
    <source>
        <dbReference type="PROSITE" id="PS01124"/>
    </source>
</evidence>